<dbReference type="Proteomes" id="UP000192284">
    <property type="component" value="Unassembled WGS sequence"/>
</dbReference>
<evidence type="ECO:0000313" key="1">
    <source>
        <dbReference type="EMBL" id="ORA05280.1"/>
    </source>
</evidence>
<reference evidence="1 2" key="1">
    <citation type="submission" date="2017-02" db="EMBL/GenBank/DDBJ databases">
        <title>The new phylogeny of genus Mycobacterium.</title>
        <authorList>
            <person name="Tortoli E."/>
            <person name="Trovato A."/>
            <person name="Cirillo D.M."/>
        </authorList>
    </citation>
    <scope>NUCLEOTIDE SEQUENCE [LARGE SCALE GENOMIC DNA]</scope>
    <source>
        <strain evidence="1 2">DSM 45057</strain>
    </source>
</reference>
<feature type="non-terminal residue" evidence="1">
    <location>
        <position position="1"/>
    </location>
</feature>
<dbReference type="RefSeq" id="WP_170062237.1">
    <property type="nucleotide sequence ID" value="NZ_MVHE01000277.1"/>
</dbReference>
<proteinExistence type="predicted"/>
<sequence>ELSGHRYEVVLHKEPASVFSCAQLPSQPWQRWGSLAALNRYLQEQRPTGLRVTGVPHRGVWPEVALARALAQAGDRLPVNELAVESASDAVMPDLCHQLGRELGYRVAVTCSPTTGLVDIVFLSGTESALSEVYAPGAVVQDLAGWVNDPAAIARGGEVRRWVGDRLPEFMVP</sequence>
<keyword evidence="2" id="KW-1185">Reference proteome</keyword>
<dbReference type="EMBL" id="MVHE01000277">
    <property type="protein sequence ID" value="ORA05280.1"/>
    <property type="molecule type" value="Genomic_DNA"/>
</dbReference>
<feature type="non-terminal residue" evidence="1">
    <location>
        <position position="173"/>
    </location>
</feature>
<comment type="caution">
    <text evidence="1">The sequence shown here is derived from an EMBL/GenBank/DDBJ whole genome shotgun (WGS) entry which is preliminary data.</text>
</comment>
<dbReference type="AlphaFoldDB" id="A0A1W9YZS8"/>
<organism evidence="1 2">
    <name type="scientific">Mycobacterium angelicum</name>
    <dbReference type="NCBI Taxonomy" id="470074"/>
    <lineage>
        <taxon>Bacteria</taxon>
        <taxon>Bacillati</taxon>
        <taxon>Actinomycetota</taxon>
        <taxon>Actinomycetes</taxon>
        <taxon>Mycobacteriales</taxon>
        <taxon>Mycobacteriaceae</taxon>
        <taxon>Mycobacterium</taxon>
    </lineage>
</organism>
<protein>
    <submittedName>
        <fullName evidence="1">Uncharacterized protein</fullName>
    </submittedName>
</protein>
<name>A0A1W9YZS8_MYCAN</name>
<accession>A0A1W9YZS8</accession>
<evidence type="ECO:0000313" key="2">
    <source>
        <dbReference type="Proteomes" id="UP000192284"/>
    </source>
</evidence>
<gene>
    <name evidence="1" type="ORF">BST12_29390</name>
</gene>